<gene>
    <name evidence="8" type="primary">Dmoj\GI23292</name>
    <name evidence="8" type="ORF">Dmoj_GI23292</name>
</gene>
<name>B4K9N2_DROMO</name>
<reference evidence="8 9" key="1">
    <citation type="journal article" date="2007" name="Nature">
        <title>Evolution of genes and genomes on the Drosophila phylogeny.</title>
        <authorList>
            <consortium name="Drosophila 12 Genomes Consortium"/>
            <person name="Clark A.G."/>
            <person name="Eisen M.B."/>
            <person name="Smith D.R."/>
            <person name="Bergman C.M."/>
            <person name="Oliver B."/>
            <person name="Markow T.A."/>
            <person name="Kaufman T.C."/>
            <person name="Kellis M."/>
            <person name="Gelbart W."/>
            <person name="Iyer V.N."/>
            <person name="Pollard D.A."/>
            <person name="Sackton T.B."/>
            <person name="Larracuente A.M."/>
            <person name="Singh N.D."/>
            <person name="Abad J.P."/>
            <person name="Abt D.N."/>
            <person name="Adryan B."/>
            <person name="Aguade M."/>
            <person name="Akashi H."/>
            <person name="Anderson W.W."/>
            <person name="Aquadro C.F."/>
            <person name="Ardell D.H."/>
            <person name="Arguello R."/>
            <person name="Artieri C.G."/>
            <person name="Barbash D.A."/>
            <person name="Barker D."/>
            <person name="Barsanti P."/>
            <person name="Batterham P."/>
            <person name="Batzoglou S."/>
            <person name="Begun D."/>
            <person name="Bhutkar A."/>
            <person name="Blanco E."/>
            <person name="Bosak S.A."/>
            <person name="Bradley R.K."/>
            <person name="Brand A.D."/>
            <person name="Brent M.R."/>
            <person name="Brooks A.N."/>
            <person name="Brown R.H."/>
            <person name="Butlin R.K."/>
            <person name="Caggese C."/>
            <person name="Calvi B.R."/>
            <person name="Bernardo de Carvalho A."/>
            <person name="Caspi A."/>
            <person name="Castrezana S."/>
            <person name="Celniker S.E."/>
            <person name="Chang J.L."/>
            <person name="Chapple C."/>
            <person name="Chatterji S."/>
            <person name="Chinwalla A."/>
            <person name="Civetta A."/>
            <person name="Clifton S.W."/>
            <person name="Comeron J.M."/>
            <person name="Costello J.C."/>
            <person name="Coyne J.A."/>
            <person name="Daub J."/>
            <person name="David R.G."/>
            <person name="Delcher A.L."/>
            <person name="Delehaunty K."/>
            <person name="Do C.B."/>
            <person name="Ebling H."/>
            <person name="Edwards K."/>
            <person name="Eickbush T."/>
            <person name="Evans J.D."/>
            <person name="Filipski A."/>
            <person name="Findeiss S."/>
            <person name="Freyhult E."/>
            <person name="Fulton L."/>
            <person name="Fulton R."/>
            <person name="Garcia A.C."/>
            <person name="Gardiner A."/>
            <person name="Garfield D.A."/>
            <person name="Garvin B.E."/>
            <person name="Gibson G."/>
            <person name="Gilbert D."/>
            <person name="Gnerre S."/>
            <person name="Godfrey J."/>
            <person name="Good R."/>
            <person name="Gotea V."/>
            <person name="Gravely B."/>
            <person name="Greenberg A.J."/>
            <person name="Griffiths-Jones S."/>
            <person name="Gross S."/>
            <person name="Guigo R."/>
            <person name="Gustafson E.A."/>
            <person name="Haerty W."/>
            <person name="Hahn M.W."/>
            <person name="Halligan D.L."/>
            <person name="Halpern A.L."/>
            <person name="Halter G.M."/>
            <person name="Han M.V."/>
            <person name="Heger A."/>
            <person name="Hillier L."/>
            <person name="Hinrichs A.S."/>
            <person name="Holmes I."/>
            <person name="Hoskins R.A."/>
            <person name="Hubisz M.J."/>
            <person name="Hultmark D."/>
            <person name="Huntley M.A."/>
            <person name="Jaffe D.B."/>
            <person name="Jagadeeshan S."/>
            <person name="Jeck W.R."/>
            <person name="Johnson J."/>
            <person name="Jones C.D."/>
            <person name="Jordan W.C."/>
            <person name="Karpen G.H."/>
            <person name="Kataoka E."/>
            <person name="Keightley P.D."/>
            <person name="Kheradpour P."/>
            <person name="Kirkness E.F."/>
            <person name="Koerich L.B."/>
            <person name="Kristiansen K."/>
            <person name="Kudrna D."/>
            <person name="Kulathinal R.J."/>
            <person name="Kumar S."/>
            <person name="Kwok R."/>
            <person name="Lander E."/>
            <person name="Langley C.H."/>
            <person name="Lapoint R."/>
            <person name="Lazzaro B.P."/>
            <person name="Lee S.J."/>
            <person name="Levesque L."/>
            <person name="Li R."/>
            <person name="Lin C.F."/>
            <person name="Lin M.F."/>
            <person name="Lindblad-Toh K."/>
            <person name="Llopart A."/>
            <person name="Long M."/>
            <person name="Low L."/>
            <person name="Lozovsky E."/>
            <person name="Lu J."/>
            <person name="Luo M."/>
            <person name="Machado C.A."/>
            <person name="Makalowski W."/>
            <person name="Marzo M."/>
            <person name="Matsuda M."/>
            <person name="Matzkin L."/>
            <person name="McAllister B."/>
            <person name="McBride C.S."/>
            <person name="McKernan B."/>
            <person name="McKernan K."/>
            <person name="Mendez-Lago M."/>
            <person name="Minx P."/>
            <person name="Mollenhauer M.U."/>
            <person name="Montooth K."/>
            <person name="Mount S.M."/>
            <person name="Mu X."/>
            <person name="Myers E."/>
            <person name="Negre B."/>
            <person name="Newfeld S."/>
            <person name="Nielsen R."/>
            <person name="Noor M.A."/>
            <person name="O'Grady P."/>
            <person name="Pachter L."/>
            <person name="Papaceit M."/>
            <person name="Parisi M.J."/>
            <person name="Parisi M."/>
            <person name="Parts L."/>
            <person name="Pedersen J.S."/>
            <person name="Pesole G."/>
            <person name="Phillippy A.M."/>
            <person name="Ponting C.P."/>
            <person name="Pop M."/>
            <person name="Porcelli D."/>
            <person name="Powell J.R."/>
            <person name="Prohaska S."/>
            <person name="Pruitt K."/>
            <person name="Puig M."/>
            <person name="Quesneville H."/>
            <person name="Ram K.R."/>
            <person name="Rand D."/>
            <person name="Rasmussen M.D."/>
            <person name="Reed L.K."/>
            <person name="Reenan R."/>
            <person name="Reily A."/>
            <person name="Remington K.A."/>
            <person name="Rieger T.T."/>
            <person name="Ritchie M.G."/>
            <person name="Robin C."/>
            <person name="Rogers Y.H."/>
            <person name="Rohde C."/>
            <person name="Rozas J."/>
            <person name="Rubenfield M.J."/>
            <person name="Ruiz A."/>
            <person name="Russo S."/>
            <person name="Salzberg S.L."/>
            <person name="Sanchez-Gracia A."/>
            <person name="Saranga D.J."/>
            <person name="Sato H."/>
            <person name="Schaeffer S.W."/>
            <person name="Schatz M.C."/>
            <person name="Schlenke T."/>
            <person name="Schwartz R."/>
            <person name="Segarra C."/>
            <person name="Singh R.S."/>
            <person name="Sirot L."/>
            <person name="Sirota M."/>
            <person name="Sisneros N.B."/>
            <person name="Smith C.D."/>
            <person name="Smith T.F."/>
            <person name="Spieth J."/>
            <person name="Stage D.E."/>
            <person name="Stark A."/>
            <person name="Stephan W."/>
            <person name="Strausberg R.L."/>
            <person name="Strempel S."/>
            <person name="Sturgill D."/>
            <person name="Sutton G."/>
            <person name="Sutton G.G."/>
            <person name="Tao W."/>
            <person name="Teichmann S."/>
            <person name="Tobari Y.N."/>
            <person name="Tomimura Y."/>
            <person name="Tsolas J.M."/>
            <person name="Valente V.L."/>
            <person name="Venter E."/>
            <person name="Venter J.C."/>
            <person name="Vicario S."/>
            <person name="Vieira F.G."/>
            <person name="Vilella A.J."/>
            <person name="Villasante A."/>
            <person name="Walenz B."/>
            <person name="Wang J."/>
            <person name="Wasserman M."/>
            <person name="Watts T."/>
            <person name="Wilson D."/>
            <person name="Wilson R.K."/>
            <person name="Wing R.A."/>
            <person name="Wolfner M.F."/>
            <person name="Wong A."/>
            <person name="Wong G.K."/>
            <person name="Wu C.I."/>
            <person name="Wu G."/>
            <person name="Yamamoto D."/>
            <person name="Yang H.P."/>
            <person name="Yang S.P."/>
            <person name="Yorke J.A."/>
            <person name="Yoshida K."/>
            <person name="Zdobnov E."/>
            <person name="Zhang P."/>
            <person name="Zhang Y."/>
            <person name="Zimin A.V."/>
            <person name="Baldwin J."/>
            <person name="Abdouelleil A."/>
            <person name="Abdulkadir J."/>
            <person name="Abebe A."/>
            <person name="Abera B."/>
            <person name="Abreu J."/>
            <person name="Acer S.C."/>
            <person name="Aftuck L."/>
            <person name="Alexander A."/>
            <person name="An P."/>
            <person name="Anderson E."/>
            <person name="Anderson S."/>
            <person name="Arachi H."/>
            <person name="Azer M."/>
            <person name="Bachantsang P."/>
            <person name="Barry A."/>
            <person name="Bayul T."/>
            <person name="Berlin A."/>
            <person name="Bessette D."/>
            <person name="Bloom T."/>
            <person name="Blye J."/>
            <person name="Boguslavskiy L."/>
            <person name="Bonnet C."/>
            <person name="Boukhgalter B."/>
            <person name="Bourzgui I."/>
            <person name="Brown A."/>
            <person name="Cahill P."/>
            <person name="Channer S."/>
            <person name="Cheshatsang Y."/>
            <person name="Chuda L."/>
            <person name="Citroen M."/>
            <person name="Collymore A."/>
            <person name="Cooke P."/>
            <person name="Costello M."/>
            <person name="D'Aco K."/>
            <person name="Daza R."/>
            <person name="De Haan G."/>
            <person name="DeGray S."/>
            <person name="DeMaso C."/>
            <person name="Dhargay N."/>
            <person name="Dooley K."/>
            <person name="Dooley E."/>
            <person name="Doricent M."/>
            <person name="Dorje P."/>
            <person name="Dorjee K."/>
            <person name="Dupes A."/>
            <person name="Elong R."/>
            <person name="Falk J."/>
            <person name="Farina A."/>
            <person name="Faro S."/>
            <person name="Ferguson D."/>
            <person name="Fisher S."/>
            <person name="Foley C.D."/>
            <person name="Franke A."/>
            <person name="Friedrich D."/>
            <person name="Gadbois L."/>
            <person name="Gearin G."/>
            <person name="Gearin C.R."/>
            <person name="Giannoukos G."/>
            <person name="Goode T."/>
            <person name="Graham J."/>
            <person name="Grandbois E."/>
            <person name="Grewal S."/>
            <person name="Gyaltsen K."/>
            <person name="Hafez N."/>
            <person name="Hagos B."/>
            <person name="Hall J."/>
            <person name="Henson C."/>
            <person name="Hollinger A."/>
            <person name="Honan T."/>
            <person name="Huard M.D."/>
            <person name="Hughes L."/>
            <person name="Hurhula B."/>
            <person name="Husby M.E."/>
            <person name="Kamat A."/>
            <person name="Kanga B."/>
            <person name="Kashin S."/>
            <person name="Khazanovich D."/>
            <person name="Kisner P."/>
            <person name="Lance K."/>
            <person name="Lara M."/>
            <person name="Lee W."/>
            <person name="Lennon N."/>
            <person name="Letendre F."/>
            <person name="LeVine R."/>
            <person name="Lipovsky A."/>
            <person name="Liu X."/>
            <person name="Liu J."/>
            <person name="Liu S."/>
            <person name="Lokyitsang T."/>
            <person name="Lokyitsang Y."/>
            <person name="Lubonja R."/>
            <person name="Lui A."/>
            <person name="MacDonald P."/>
            <person name="Magnisalis V."/>
            <person name="Maru K."/>
            <person name="Matthews C."/>
            <person name="McCusker W."/>
            <person name="McDonough S."/>
            <person name="Mehta T."/>
            <person name="Meldrim J."/>
            <person name="Meneus L."/>
            <person name="Mihai O."/>
            <person name="Mihalev A."/>
            <person name="Mihova T."/>
            <person name="Mittelman R."/>
            <person name="Mlenga V."/>
            <person name="Montmayeur A."/>
            <person name="Mulrain L."/>
            <person name="Navidi A."/>
            <person name="Naylor J."/>
            <person name="Negash T."/>
            <person name="Nguyen T."/>
            <person name="Nguyen N."/>
            <person name="Nicol R."/>
            <person name="Norbu C."/>
            <person name="Norbu N."/>
            <person name="Novod N."/>
            <person name="O'Neill B."/>
            <person name="Osman S."/>
            <person name="Markiewicz E."/>
            <person name="Oyono O.L."/>
            <person name="Patti C."/>
            <person name="Phunkhang P."/>
            <person name="Pierre F."/>
            <person name="Priest M."/>
            <person name="Raghuraman S."/>
            <person name="Rege F."/>
            <person name="Reyes R."/>
            <person name="Rise C."/>
            <person name="Rogov P."/>
            <person name="Ross K."/>
            <person name="Ryan E."/>
            <person name="Settipalli S."/>
            <person name="Shea T."/>
            <person name="Sherpa N."/>
            <person name="Shi L."/>
            <person name="Shih D."/>
            <person name="Sparrow T."/>
            <person name="Spaulding J."/>
            <person name="Stalker J."/>
            <person name="Stange-Thomann N."/>
            <person name="Stavropoulos S."/>
            <person name="Stone C."/>
            <person name="Strader C."/>
            <person name="Tesfaye S."/>
            <person name="Thomson T."/>
            <person name="Thoulutsang Y."/>
            <person name="Thoulutsang D."/>
            <person name="Topham K."/>
            <person name="Topping I."/>
            <person name="Tsamla T."/>
            <person name="Vassiliev H."/>
            <person name="Vo A."/>
            <person name="Wangchuk T."/>
            <person name="Wangdi T."/>
            <person name="Weiand M."/>
            <person name="Wilkinson J."/>
            <person name="Wilson A."/>
            <person name="Yadav S."/>
            <person name="Young G."/>
            <person name="Yu Q."/>
            <person name="Zembek L."/>
            <person name="Zhong D."/>
            <person name="Zimmer A."/>
            <person name="Zwirko Z."/>
            <person name="Jaffe D.B."/>
            <person name="Alvarez P."/>
            <person name="Brockman W."/>
            <person name="Butler J."/>
            <person name="Chin C."/>
            <person name="Gnerre S."/>
            <person name="Grabherr M."/>
            <person name="Kleber M."/>
            <person name="Mauceli E."/>
            <person name="MacCallum I."/>
        </authorList>
    </citation>
    <scope>NUCLEOTIDE SEQUENCE [LARGE SCALE GENOMIC DNA]</scope>
    <source>
        <strain evidence="9">Tucson 15081-1352.22</strain>
    </source>
</reference>
<dbReference type="GO" id="GO:0005615">
    <property type="term" value="C:extracellular space"/>
    <property type="evidence" value="ECO:0007669"/>
    <property type="project" value="TreeGrafter"/>
</dbReference>
<dbReference type="HOGENOM" id="CLU_027171_2_0_1"/>
<dbReference type="AlphaFoldDB" id="B4K9N2"/>
<dbReference type="CDD" id="cd00707">
    <property type="entry name" value="Pancreat_lipase_like"/>
    <property type="match status" value="1"/>
</dbReference>
<dbReference type="Proteomes" id="UP000009192">
    <property type="component" value="Unassembled WGS sequence"/>
</dbReference>
<keyword evidence="8" id="KW-0378">Hydrolase</keyword>
<dbReference type="eggNOG" id="ENOG502R63T">
    <property type="taxonomic scope" value="Eukaryota"/>
</dbReference>
<dbReference type="PhylomeDB" id="B4K9N2"/>
<dbReference type="InterPro" id="IPR002334">
    <property type="entry name" value="Allerg_PlipaseA1"/>
</dbReference>
<accession>B4K9N2</accession>
<dbReference type="Gene3D" id="3.40.50.1820">
    <property type="entry name" value="alpha/beta hydrolase"/>
    <property type="match status" value="1"/>
</dbReference>
<dbReference type="GO" id="GO:0017171">
    <property type="term" value="F:serine hydrolase activity"/>
    <property type="evidence" value="ECO:0007669"/>
    <property type="project" value="TreeGrafter"/>
</dbReference>
<dbReference type="PANTHER" id="PTHR11610:SF150">
    <property type="entry name" value="FI01825P-RELATED"/>
    <property type="match status" value="1"/>
</dbReference>
<dbReference type="SMR" id="B4K9N2"/>
<evidence type="ECO:0000256" key="2">
    <source>
        <dbReference type="ARBA" id="ARBA00010701"/>
    </source>
</evidence>
<feature type="signal peptide" evidence="6">
    <location>
        <begin position="1"/>
        <end position="16"/>
    </location>
</feature>
<dbReference type="OrthoDB" id="199913at2759"/>
<comment type="similarity">
    <text evidence="2 4">Belongs to the AB hydrolase superfamily. Lipase family.</text>
</comment>
<dbReference type="InterPro" id="IPR029058">
    <property type="entry name" value="AB_hydrolase_fold"/>
</dbReference>
<evidence type="ECO:0000313" key="9">
    <source>
        <dbReference type="Proteomes" id="UP000009192"/>
    </source>
</evidence>
<dbReference type="PRINTS" id="PR00825">
    <property type="entry name" value="DOLALLERGEN"/>
</dbReference>
<feature type="region of interest" description="Disordered" evidence="5">
    <location>
        <begin position="361"/>
        <end position="456"/>
    </location>
</feature>
<dbReference type="SUPFAM" id="SSF53474">
    <property type="entry name" value="alpha/beta-Hydrolases"/>
    <property type="match status" value="1"/>
</dbReference>
<dbReference type="FunCoup" id="B4K9N2">
    <property type="interactions" value="75"/>
</dbReference>
<feature type="compositionally biased region" description="Basic and acidic residues" evidence="5">
    <location>
        <begin position="379"/>
        <end position="419"/>
    </location>
</feature>
<proteinExistence type="inferred from homology"/>
<dbReference type="KEGG" id="dmo:Dmoj_GI23292"/>
<evidence type="ECO:0000256" key="6">
    <source>
        <dbReference type="SAM" id="SignalP"/>
    </source>
</evidence>
<evidence type="ECO:0000256" key="1">
    <source>
        <dbReference type="ARBA" id="ARBA00004613"/>
    </source>
</evidence>
<evidence type="ECO:0000256" key="5">
    <source>
        <dbReference type="SAM" id="MobiDB-lite"/>
    </source>
</evidence>
<evidence type="ECO:0000313" key="8">
    <source>
        <dbReference type="EMBL" id="EDW14507.1"/>
    </source>
</evidence>
<protein>
    <recommendedName>
        <fullName evidence="7">Lipase domain-containing protein</fullName>
    </recommendedName>
</protein>
<keyword evidence="6" id="KW-0732">Signal</keyword>
<feature type="compositionally biased region" description="Polar residues" evidence="5">
    <location>
        <begin position="425"/>
        <end position="435"/>
    </location>
</feature>
<dbReference type="PRINTS" id="PR00821">
    <property type="entry name" value="TAGLIPASE"/>
</dbReference>
<dbReference type="GO" id="GO:0016298">
    <property type="term" value="F:lipase activity"/>
    <property type="evidence" value="ECO:0007669"/>
    <property type="project" value="InterPro"/>
</dbReference>
<feature type="compositionally biased region" description="Low complexity" evidence="5">
    <location>
        <begin position="361"/>
        <end position="378"/>
    </location>
</feature>
<dbReference type="InterPro" id="IPR000734">
    <property type="entry name" value="TAG_lipase"/>
</dbReference>
<keyword evidence="9" id="KW-1185">Reference proteome</keyword>
<dbReference type="EMBL" id="CH933806">
    <property type="protein sequence ID" value="EDW14507.1"/>
    <property type="molecule type" value="Genomic_DNA"/>
</dbReference>
<dbReference type="OMA" id="FYLYTQR"/>
<dbReference type="GO" id="GO:0016042">
    <property type="term" value="P:lipid catabolic process"/>
    <property type="evidence" value="ECO:0007669"/>
    <property type="project" value="TreeGrafter"/>
</dbReference>
<feature type="chain" id="PRO_5002813579" description="Lipase domain-containing protein" evidence="6">
    <location>
        <begin position="17"/>
        <end position="474"/>
    </location>
</feature>
<comment type="subcellular location">
    <subcellularLocation>
        <location evidence="1">Secreted</location>
    </subcellularLocation>
</comment>
<evidence type="ECO:0000256" key="4">
    <source>
        <dbReference type="RuleBase" id="RU004262"/>
    </source>
</evidence>
<dbReference type="InParanoid" id="B4K9N2"/>
<feature type="domain" description="Lipase" evidence="7">
    <location>
        <begin position="67"/>
        <end position="343"/>
    </location>
</feature>
<dbReference type="InterPro" id="IPR033906">
    <property type="entry name" value="Lipase_N"/>
</dbReference>
<evidence type="ECO:0000256" key="3">
    <source>
        <dbReference type="ARBA" id="ARBA00022525"/>
    </source>
</evidence>
<dbReference type="InterPro" id="IPR013818">
    <property type="entry name" value="Lipase"/>
</dbReference>
<organism evidence="8 9">
    <name type="scientific">Drosophila mojavensis</name>
    <name type="common">Fruit fly</name>
    <dbReference type="NCBI Taxonomy" id="7230"/>
    <lineage>
        <taxon>Eukaryota</taxon>
        <taxon>Metazoa</taxon>
        <taxon>Ecdysozoa</taxon>
        <taxon>Arthropoda</taxon>
        <taxon>Hexapoda</taxon>
        <taxon>Insecta</taxon>
        <taxon>Pterygota</taxon>
        <taxon>Neoptera</taxon>
        <taxon>Endopterygota</taxon>
        <taxon>Diptera</taxon>
        <taxon>Brachycera</taxon>
        <taxon>Muscomorpha</taxon>
        <taxon>Ephydroidea</taxon>
        <taxon>Drosophilidae</taxon>
        <taxon>Drosophila</taxon>
    </lineage>
</organism>
<dbReference type="FunFam" id="3.40.50.1820:FF:000076">
    <property type="entry name" value="phospholipase A1"/>
    <property type="match status" value="1"/>
</dbReference>
<dbReference type="PANTHER" id="PTHR11610">
    <property type="entry name" value="LIPASE"/>
    <property type="match status" value="1"/>
</dbReference>
<keyword evidence="3" id="KW-0964">Secreted</keyword>
<sequence>MSFIVFLTVCVLAVSALPLEEQTTRIHGENGWYVPQVGVDSKWMSMEEAEGLLEAYETLNTIEITQRLSLNAVDFYLYTQRNPTKGQLIQATKESIDESNFDAANPTRFTIHGWNSNYEDGVNRGVRDAWFLSGDYNMIAVDWSRGRSLEYASSVAAVPGAGAKIARLVDFLVIEYGMSLETLEVVGFSLGAHVAGFTAKQVSTGIVRKVVGLDPASPLYKYEKPEKRLSSDDAFYVETIQTSGATLGFSKPIGRAAFYPNGGKFQPGCGIDLTGTCAHTRAVSYYVESLRLNNFPTIKCESYEQAQKKDCGSTYSTVKMGNSENEFFAVGDFYVPVNGQSPYGLGDFNIDDTTTLQPTTIVEETTTTTASEETTTTTPREETTTTTPREETTTTTPREETTTTTPREETTTTTPREETTTTTPSEVTNDSSSAATPPGIVTTPTPAPEGDKDNGRKTNIYILNLIFVNATINK</sequence>
<dbReference type="Pfam" id="PF00151">
    <property type="entry name" value="Lipase"/>
    <property type="match status" value="1"/>
</dbReference>
<evidence type="ECO:0000259" key="7">
    <source>
        <dbReference type="Pfam" id="PF00151"/>
    </source>
</evidence>